<dbReference type="InterPro" id="IPR036259">
    <property type="entry name" value="MFS_trans_sf"/>
</dbReference>
<reference evidence="10 11" key="1">
    <citation type="submission" date="2021-02" db="EMBL/GenBank/DDBJ databases">
        <authorList>
            <person name="Vanwijnsberghe S."/>
        </authorList>
    </citation>
    <scope>NUCLEOTIDE SEQUENCE [LARGE SCALE GENOMIC DNA]</scope>
    <source>
        <strain evidence="10 11">LMG 31837</strain>
    </source>
</reference>
<feature type="transmembrane region" description="Helical" evidence="8">
    <location>
        <begin position="288"/>
        <end position="306"/>
    </location>
</feature>
<organism evidence="10 11">
    <name type="scientific">Paraburkholderia haematera</name>
    <dbReference type="NCBI Taxonomy" id="2793077"/>
    <lineage>
        <taxon>Bacteria</taxon>
        <taxon>Pseudomonadati</taxon>
        <taxon>Pseudomonadota</taxon>
        <taxon>Betaproteobacteria</taxon>
        <taxon>Burkholderiales</taxon>
        <taxon>Burkholderiaceae</taxon>
        <taxon>Paraburkholderia</taxon>
    </lineage>
</organism>
<protein>
    <submittedName>
        <fullName evidence="10">Proline/betaine transporter</fullName>
    </submittedName>
</protein>
<feature type="transmembrane region" description="Helical" evidence="8">
    <location>
        <begin position="414"/>
        <end position="433"/>
    </location>
</feature>
<keyword evidence="2" id="KW-0813">Transport</keyword>
<dbReference type="PROSITE" id="PS00217">
    <property type="entry name" value="SUGAR_TRANSPORT_2"/>
    <property type="match status" value="1"/>
</dbReference>
<feature type="transmembrane region" description="Helical" evidence="8">
    <location>
        <begin position="318"/>
        <end position="339"/>
    </location>
</feature>
<dbReference type="RefSeq" id="WP_211612563.1">
    <property type="nucleotide sequence ID" value="NZ_CAJNBK010000009.1"/>
</dbReference>
<feature type="transmembrane region" description="Helical" evidence="8">
    <location>
        <begin position="383"/>
        <end position="402"/>
    </location>
</feature>
<evidence type="ECO:0000256" key="4">
    <source>
        <dbReference type="ARBA" id="ARBA00022692"/>
    </source>
</evidence>
<gene>
    <name evidence="10" type="primary">proP_4</name>
    <name evidence="10" type="ORF">R69888_03626</name>
</gene>
<keyword evidence="5" id="KW-0769">Symport</keyword>
<evidence type="ECO:0000256" key="8">
    <source>
        <dbReference type="SAM" id="Phobius"/>
    </source>
</evidence>
<evidence type="ECO:0000259" key="9">
    <source>
        <dbReference type="PROSITE" id="PS50850"/>
    </source>
</evidence>
<dbReference type="PROSITE" id="PS00216">
    <property type="entry name" value="SUGAR_TRANSPORT_1"/>
    <property type="match status" value="1"/>
</dbReference>
<name>A0ABM8RQ95_9BURK</name>
<feature type="transmembrane region" description="Helical" evidence="8">
    <location>
        <begin position="34"/>
        <end position="52"/>
    </location>
</feature>
<evidence type="ECO:0000256" key="2">
    <source>
        <dbReference type="ARBA" id="ARBA00022448"/>
    </source>
</evidence>
<keyword evidence="7 8" id="KW-0472">Membrane</keyword>
<dbReference type="Pfam" id="PF00083">
    <property type="entry name" value="Sugar_tr"/>
    <property type="match status" value="1"/>
</dbReference>
<keyword evidence="6 8" id="KW-1133">Transmembrane helix</keyword>
<feature type="domain" description="Major facilitator superfamily (MFS) profile" evidence="9">
    <location>
        <begin position="22"/>
        <end position="435"/>
    </location>
</feature>
<dbReference type="Gene3D" id="1.20.1250.20">
    <property type="entry name" value="MFS general substrate transporter like domains"/>
    <property type="match status" value="2"/>
</dbReference>
<evidence type="ECO:0000256" key="6">
    <source>
        <dbReference type="ARBA" id="ARBA00022989"/>
    </source>
</evidence>
<sequence length="435" mass="46038">METLSSAGTLASPATLKTGRRAVFAASIGNALEWYDFSVYAFFAVYIAQNFFSGADDGARLLQAFLAFGLGFIVRPLGAVLLGVYGDRAGRKAALTLTILFMAVGTAVIAFAPPYSAIGIGAPLLIVCGRALQGFSAGGEIGGAAAFLIEHAPQDRKGKYASWLQASMAISNVLSALVATAVTLTLSRTQIGDWGWRIPFIVGLAIAPVGFWLRKTLDETPHFQAEMDRALREQHAQRSTLREIVTAHRRGLLIGFGISVLWATSIYTLVIFMPVYVQRTLGFSSQQAFFAALVGNVFMAAACVAAGTLSDRFGRRTVLACSAVVMLVVVYPLLALLQLSHTTATLVVVQIMLCAVVAMFGGVAPAALSELFPTRVRSTGMSLSYNTAVLTFGGFAPAALTWMTQNLHSTFAPAWYVIAACAVALISIACLPASA</sequence>
<dbReference type="Proteomes" id="UP000672526">
    <property type="component" value="Unassembled WGS sequence"/>
</dbReference>
<dbReference type="InterPro" id="IPR020846">
    <property type="entry name" value="MFS_dom"/>
</dbReference>
<feature type="transmembrane region" description="Helical" evidence="8">
    <location>
        <begin position="124"/>
        <end position="149"/>
    </location>
</feature>
<dbReference type="EMBL" id="CAJNBK010000009">
    <property type="protein sequence ID" value="CAE6765727.1"/>
    <property type="molecule type" value="Genomic_DNA"/>
</dbReference>
<comment type="caution">
    <text evidence="10">The sequence shown here is derived from an EMBL/GenBank/DDBJ whole genome shotgun (WGS) entry which is preliminary data.</text>
</comment>
<dbReference type="InterPro" id="IPR005829">
    <property type="entry name" value="Sugar_transporter_CS"/>
</dbReference>
<feature type="transmembrane region" description="Helical" evidence="8">
    <location>
        <begin position="252"/>
        <end position="276"/>
    </location>
</feature>
<feature type="transmembrane region" description="Helical" evidence="8">
    <location>
        <begin position="64"/>
        <end position="86"/>
    </location>
</feature>
<keyword evidence="3" id="KW-1003">Cell membrane</keyword>
<dbReference type="SUPFAM" id="SSF103473">
    <property type="entry name" value="MFS general substrate transporter"/>
    <property type="match status" value="1"/>
</dbReference>
<proteinExistence type="predicted"/>
<accession>A0ABM8RQ95</accession>
<evidence type="ECO:0000313" key="11">
    <source>
        <dbReference type="Proteomes" id="UP000672526"/>
    </source>
</evidence>
<dbReference type="InterPro" id="IPR051084">
    <property type="entry name" value="H+-coupled_symporters"/>
</dbReference>
<dbReference type="PANTHER" id="PTHR43528:SF8">
    <property type="entry name" value="BLR0239 PROTEIN"/>
    <property type="match status" value="1"/>
</dbReference>
<evidence type="ECO:0000256" key="3">
    <source>
        <dbReference type="ARBA" id="ARBA00022475"/>
    </source>
</evidence>
<comment type="subcellular location">
    <subcellularLocation>
        <location evidence="1">Cell membrane</location>
        <topology evidence="1">Multi-pass membrane protein</topology>
    </subcellularLocation>
</comment>
<feature type="transmembrane region" description="Helical" evidence="8">
    <location>
        <begin position="345"/>
        <end position="371"/>
    </location>
</feature>
<feature type="transmembrane region" description="Helical" evidence="8">
    <location>
        <begin position="161"/>
        <end position="182"/>
    </location>
</feature>
<dbReference type="PROSITE" id="PS50850">
    <property type="entry name" value="MFS"/>
    <property type="match status" value="1"/>
</dbReference>
<dbReference type="PANTHER" id="PTHR43528">
    <property type="entry name" value="ALPHA-KETOGLUTARATE PERMEASE"/>
    <property type="match status" value="1"/>
</dbReference>
<feature type="transmembrane region" description="Helical" evidence="8">
    <location>
        <begin position="93"/>
        <end position="112"/>
    </location>
</feature>
<feature type="transmembrane region" description="Helical" evidence="8">
    <location>
        <begin position="194"/>
        <end position="213"/>
    </location>
</feature>
<evidence type="ECO:0000256" key="7">
    <source>
        <dbReference type="ARBA" id="ARBA00023136"/>
    </source>
</evidence>
<dbReference type="InterPro" id="IPR005828">
    <property type="entry name" value="MFS_sugar_transport-like"/>
</dbReference>
<keyword evidence="4 8" id="KW-0812">Transmembrane</keyword>
<evidence type="ECO:0000256" key="5">
    <source>
        <dbReference type="ARBA" id="ARBA00022847"/>
    </source>
</evidence>
<evidence type="ECO:0000256" key="1">
    <source>
        <dbReference type="ARBA" id="ARBA00004651"/>
    </source>
</evidence>
<keyword evidence="11" id="KW-1185">Reference proteome</keyword>
<evidence type="ECO:0000313" key="10">
    <source>
        <dbReference type="EMBL" id="CAE6765727.1"/>
    </source>
</evidence>